<comment type="pathway">
    <text evidence="2 8">Porphyrin-containing compound metabolism; protoporphyrin-IX biosynthesis; coproporphyrinogen-III from 5-aminolevulinate: step 2/4.</text>
</comment>
<dbReference type="NCBIfam" id="TIGR00212">
    <property type="entry name" value="hemC"/>
    <property type="match status" value="1"/>
</dbReference>
<dbReference type="KEGG" id="plm:Plim_3202"/>
<dbReference type="GO" id="GO:0006782">
    <property type="term" value="P:protoporphyrinogen IX biosynthetic process"/>
    <property type="evidence" value="ECO:0007669"/>
    <property type="project" value="UniProtKB-UniRule"/>
</dbReference>
<dbReference type="PANTHER" id="PTHR11557">
    <property type="entry name" value="PORPHOBILINOGEN DEAMINASE"/>
    <property type="match status" value="1"/>
</dbReference>
<gene>
    <name evidence="8" type="primary">hemC</name>
    <name evidence="11" type="ordered locus">Plim_3202</name>
</gene>
<evidence type="ECO:0000256" key="5">
    <source>
        <dbReference type="ARBA" id="ARBA00022679"/>
    </source>
</evidence>
<comment type="similarity">
    <text evidence="3 8">Belongs to the HMBS family.</text>
</comment>
<dbReference type="EC" id="2.5.1.61" evidence="8"/>
<dbReference type="STRING" id="521674.Plim_3202"/>
<dbReference type="HOGENOM" id="CLU_019704_1_0_0"/>
<dbReference type="InterPro" id="IPR022418">
    <property type="entry name" value="Porphobilinogen_deaminase_C"/>
</dbReference>
<comment type="cofactor">
    <cofactor evidence="8">
        <name>dipyrromethane</name>
        <dbReference type="ChEBI" id="CHEBI:60342"/>
    </cofactor>
    <text evidence="8">Binds 1 dipyrromethane group covalently.</text>
</comment>
<dbReference type="PANTHER" id="PTHR11557:SF0">
    <property type="entry name" value="PORPHOBILINOGEN DEAMINASE"/>
    <property type="match status" value="1"/>
</dbReference>
<dbReference type="SUPFAM" id="SSF53850">
    <property type="entry name" value="Periplasmic binding protein-like II"/>
    <property type="match status" value="1"/>
</dbReference>
<dbReference type="GO" id="GO:0004418">
    <property type="term" value="F:hydroxymethylbilane synthase activity"/>
    <property type="evidence" value="ECO:0007669"/>
    <property type="project" value="UniProtKB-UniRule"/>
</dbReference>
<evidence type="ECO:0000256" key="3">
    <source>
        <dbReference type="ARBA" id="ARBA00005638"/>
    </source>
</evidence>
<evidence type="ECO:0000256" key="4">
    <source>
        <dbReference type="ARBA" id="ARBA00011245"/>
    </source>
</evidence>
<evidence type="ECO:0000256" key="6">
    <source>
        <dbReference type="ARBA" id="ARBA00023244"/>
    </source>
</evidence>
<evidence type="ECO:0000313" key="11">
    <source>
        <dbReference type="EMBL" id="ADG69016.1"/>
    </source>
</evidence>
<sequence length="318" mass="33738">MPVLRIATRASQLALWQANFVADSLRSLDPELTVELVHVTTTGDRVQGEPLRQFGGQGVFTREVQAALLEGRADIAVHSLKDLPTVPTAGLELAAVPARAPVADALLLPTGHSGPASLAMLPRGARIGTGSPRRQAQLLRIRPDLVCSEVRGNLDTRIRKLDAGEYEGLILAVAGLSRLGWSDRISLILAPPTMFPAAGQGALGLECRHGDEATIRWVSQLEDRQTRLAVDAERAVLRTLEAGCHAPVGTWASWKSPETLHLEAILIAPDGSETLAAASSMQGPLSQYGSGNALDAAHELGANVAHLLLKQGASRYLV</sequence>
<organism evidence="11 12">
    <name type="scientific">Planctopirus limnophila (strain ATCC 43296 / DSM 3776 / IFAM 1008 / Mu 290)</name>
    <name type="common">Planctomyces limnophilus</name>
    <dbReference type="NCBI Taxonomy" id="521674"/>
    <lineage>
        <taxon>Bacteria</taxon>
        <taxon>Pseudomonadati</taxon>
        <taxon>Planctomycetota</taxon>
        <taxon>Planctomycetia</taxon>
        <taxon>Planctomycetales</taxon>
        <taxon>Planctomycetaceae</taxon>
        <taxon>Planctopirus</taxon>
    </lineage>
</organism>
<evidence type="ECO:0000256" key="7">
    <source>
        <dbReference type="ARBA" id="ARBA00048169"/>
    </source>
</evidence>
<dbReference type="InterPro" id="IPR022419">
    <property type="entry name" value="Porphobilin_deaminase_cofac_BS"/>
</dbReference>
<dbReference type="Proteomes" id="UP000002220">
    <property type="component" value="Chromosome"/>
</dbReference>
<feature type="domain" description="Porphobilinogen deaminase N-terminal" evidence="9">
    <location>
        <begin position="4"/>
        <end position="214"/>
    </location>
</feature>
<evidence type="ECO:0000256" key="8">
    <source>
        <dbReference type="HAMAP-Rule" id="MF_00260"/>
    </source>
</evidence>
<reference evidence="11 12" key="1">
    <citation type="journal article" date="2010" name="Stand. Genomic Sci.">
        <title>Complete genome sequence of Planctomyces limnophilus type strain (Mu 290).</title>
        <authorList>
            <person name="Labutti K."/>
            <person name="Sikorski J."/>
            <person name="Schneider S."/>
            <person name="Nolan M."/>
            <person name="Lucas S."/>
            <person name="Glavina Del Rio T."/>
            <person name="Tice H."/>
            <person name="Cheng J.F."/>
            <person name="Goodwin L."/>
            <person name="Pitluck S."/>
            <person name="Liolios K."/>
            <person name="Ivanova N."/>
            <person name="Mavromatis K."/>
            <person name="Mikhailova N."/>
            <person name="Pati A."/>
            <person name="Chen A."/>
            <person name="Palaniappan K."/>
            <person name="Land M."/>
            <person name="Hauser L."/>
            <person name="Chang Y.J."/>
            <person name="Jeffries C.D."/>
            <person name="Tindall B.J."/>
            <person name="Rohde M."/>
            <person name="Goker M."/>
            <person name="Woyke T."/>
            <person name="Bristow J."/>
            <person name="Eisen J.A."/>
            <person name="Markowitz V."/>
            <person name="Hugenholtz P."/>
            <person name="Kyrpides N.C."/>
            <person name="Klenk H.P."/>
            <person name="Lapidus A."/>
        </authorList>
    </citation>
    <scope>NUCLEOTIDE SEQUENCE [LARGE SCALE GENOMIC DNA]</scope>
    <source>
        <strain evidence="12">ATCC 43296 / DSM 3776 / IFAM 1008 / 290</strain>
    </source>
</reference>
<dbReference type="UniPathway" id="UPA00251">
    <property type="reaction ID" value="UER00319"/>
</dbReference>
<dbReference type="AlphaFoldDB" id="D5STI7"/>
<dbReference type="HAMAP" id="MF_00260">
    <property type="entry name" value="Porphobil_deam"/>
    <property type="match status" value="1"/>
</dbReference>
<keyword evidence="12" id="KW-1185">Reference proteome</keyword>
<name>D5STI7_PLAL2</name>
<dbReference type="Gene3D" id="3.40.190.10">
    <property type="entry name" value="Periplasmic binding protein-like II"/>
    <property type="match status" value="2"/>
</dbReference>
<dbReference type="FunFam" id="3.40.190.10:FF:000086">
    <property type="entry name" value="Probable porphobilinogen deaminase"/>
    <property type="match status" value="1"/>
</dbReference>
<keyword evidence="5 8" id="KW-0808">Transferase</keyword>
<dbReference type="GO" id="GO:0005737">
    <property type="term" value="C:cytoplasm"/>
    <property type="evidence" value="ECO:0007669"/>
    <property type="project" value="UniProtKB-UniRule"/>
</dbReference>
<dbReference type="InterPro" id="IPR022417">
    <property type="entry name" value="Porphobilin_deaminase_N"/>
</dbReference>
<dbReference type="PROSITE" id="PS00533">
    <property type="entry name" value="PORPHOBILINOGEN_DEAM"/>
    <property type="match status" value="1"/>
</dbReference>
<keyword evidence="6 8" id="KW-0627">Porphyrin biosynthesis</keyword>
<dbReference type="RefSeq" id="WP_013111447.1">
    <property type="nucleotide sequence ID" value="NC_014148.1"/>
</dbReference>
<feature type="domain" description="Porphobilinogen deaminase C-terminal" evidence="10">
    <location>
        <begin position="228"/>
        <end position="309"/>
    </location>
</feature>
<dbReference type="Gene3D" id="3.30.160.40">
    <property type="entry name" value="Porphobilinogen deaminase, C-terminal domain"/>
    <property type="match status" value="1"/>
</dbReference>
<protein>
    <recommendedName>
        <fullName evidence="8">Porphobilinogen deaminase</fullName>
        <shortName evidence="8">PBG</shortName>
        <ecNumber evidence="8">2.5.1.61</ecNumber>
    </recommendedName>
    <alternativeName>
        <fullName evidence="8">Hydroxymethylbilane synthase</fullName>
        <shortName evidence="8">HMBS</shortName>
    </alternativeName>
    <alternativeName>
        <fullName evidence="8">Pre-uroporphyrinogen synthase</fullName>
    </alternativeName>
</protein>
<comment type="function">
    <text evidence="1 8">Tetrapolymerization of the monopyrrole PBG into the hydroxymethylbilane pre-uroporphyrinogen in several discrete steps.</text>
</comment>
<dbReference type="Pfam" id="PF03900">
    <property type="entry name" value="Porphobil_deamC"/>
    <property type="match status" value="1"/>
</dbReference>
<proteinExistence type="inferred from homology"/>
<comment type="catalytic activity">
    <reaction evidence="7 8">
        <text>4 porphobilinogen + H2O = hydroxymethylbilane + 4 NH4(+)</text>
        <dbReference type="Rhea" id="RHEA:13185"/>
        <dbReference type="ChEBI" id="CHEBI:15377"/>
        <dbReference type="ChEBI" id="CHEBI:28938"/>
        <dbReference type="ChEBI" id="CHEBI:57845"/>
        <dbReference type="ChEBI" id="CHEBI:58126"/>
        <dbReference type="EC" id="2.5.1.61"/>
    </reaction>
</comment>
<evidence type="ECO:0000313" key="12">
    <source>
        <dbReference type="Proteomes" id="UP000002220"/>
    </source>
</evidence>
<dbReference type="PRINTS" id="PR00151">
    <property type="entry name" value="PORPHBDMNASE"/>
</dbReference>
<dbReference type="InterPro" id="IPR036803">
    <property type="entry name" value="Porphobilinogen_deaminase_C_sf"/>
</dbReference>
<accession>D5STI7</accession>
<evidence type="ECO:0000259" key="10">
    <source>
        <dbReference type="Pfam" id="PF03900"/>
    </source>
</evidence>
<dbReference type="SUPFAM" id="SSF54782">
    <property type="entry name" value="Porphobilinogen deaminase (hydroxymethylbilane synthase), C-terminal domain"/>
    <property type="match status" value="1"/>
</dbReference>
<dbReference type="InterPro" id="IPR000860">
    <property type="entry name" value="HemC"/>
</dbReference>
<comment type="miscellaneous">
    <text evidence="8">The porphobilinogen subunits are added to the dipyrromethane group.</text>
</comment>
<dbReference type="OrthoDB" id="9810298at2"/>
<dbReference type="PIRSF" id="PIRSF001438">
    <property type="entry name" value="4pyrrol_synth_OHMeBilane_synth"/>
    <property type="match status" value="1"/>
</dbReference>
<dbReference type="Pfam" id="PF01379">
    <property type="entry name" value="Porphobil_deam"/>
    <property type="match status" value="1"/>
</dbReference>
<evidence type="ECO:0000259" key="9">
    <source>
        <dbReference type="Pfam" id="PF01379"/>
    </source>
</evidence>
<evidence type="ECO:0000256" key="2">
    <source>
        <dbReference type="ARBA" id="ARBA00004735"/>
    </source>
</evidence>
<dbReference type="EMBL" id="CP001744">
    <property type="protein sequence ID" value="ADG69016.1"/>
    <property type="molecule type" value="Genomic_DNA"/>
</dbReference>
<feature type="modified residue" description="S-(dipyrrolylmethanemethyl)cysteine" evidence="8">
    <location>
        <position position="244"/>
    </location>
</feature>
<dbReference type="eggNOG" id="COG0181">
    <property type="taxonomic scope" value="Bacteria"/>
</dbReference>
<dbReference type="FunFam" id="3.40.190.10:FF:000005">
    <property type="entry name" value="Porphobilinogen deaminase"/>
    <property type="match status" value="1"/>
</dbReference>
<comment type="subunit">
    <text evidence="4 8">Monomer.</text>
</comment>
<evidence type="ECO:0000256" key="1">
    <source>
        <dbReference type="ARBA" id="ARBA00002869"/>
    </source>
</evidence>